<name>A0AA89BFU9_9ASTE</name>
<dbReference type="AlphaFoldDB" id="A0AA89BFU9"/>
<dbReference type="PANTHER" id="PTHR31623">
    <property type="entry name" value="F21J9.9"/>
    <property type="match status" value="1"/>
</dbReference>
<dbReference type="Pfam" id="PF02458">
    <property type="entry name" value="Transferase"/>
    <property type="match status" value="1"/>
</dbReference>
<comment type="caution">
    <text evidence="4">The sequence shown here is derived from an EMBL/GenBank/DDBJ whole genome shotgun (WGS) entry which is preliminary data.</text>
</comment>
<evidence type="ECO:0000313" key="4">
    <source>
        <dbReference type="EMBL" id="KAK3040785.1"/>
    </source>
</evidence>
<evidence type="ECO:0000256" key="2">
    <source>
        <dbReference type="ARBA" id="ARBA00022679"/>
    </source>
</evidence>
<proteinExistence type="inferred from homology"/>
<dbReference type="Gene3D" id="3.30.559.10">
    <property type="entry name" value="Chloramphenicol acetyltransferase-like domain"/>
    <property type="match status" value="2"/>
</dbReference>
<reference evidence="4" key="1">
    <citation type="submission" date="2022-12" db="EMBL/GenBank/DDBJ databases">
        <title>Draft genome assemblies for two species of Escallonia (Escalloniales).</title>
        <authorList>
            <person name="Chanderbali A."/>
            <person name="Dervinis C."/>
            <person name="Anghel I."/>
            <person name="Soltis D."/>
            <person name="Soltis P."/>
            <person name="Zapata F."/>
        </authorList>
    </citation>
    <scope>NUCLEOTIDE SEQUENCE</scope>
    <source>
        <strain evidence="4">UCBG64.0493</strain>
        <tissue evidence="4">Leaf</tissue>
    </source>
</reference>
<gene>
    <name evidence="4" type="ORF">RJ639_029129</name>
</gene>
<keyword evidence="2" id="KW-0808">Transferase</keyword>
<evidence type="ECO:0000313" key="5">
    <source>
        <dbReference type="Proteomes" id="UP001188597"/>
    </source>
</evidence>
<keyword evidence="5" id="KW-1185">Reference proteome</keyword>
<evidence type="ECO:0000256" key="1">
    <source>
        <dbReference type="ARBA" id="ARBA00009861"/>
    </source>
</evidence>
<accession>A0AA89BFU9</accession>
<dbReference type="GO" id="GO:0016746">
    <property type="term" value="F:acyltransferase activity"/>
    <property type="evidence" value="ECO:0007669"/>
    <property type="project" value="UniProtKB-KW"/>
</dbReference>
<evidence type="ECO:0008006" key="6">
    <source>
        <dbReference type="Google" id="ProtNLM"/>
    </source>
</evidence>
<dbReference type="Proteomes" id="UP001188597">
    <property type="component" value="Unassembled WGS sequence"/>
</dbReference>
<sequence>MAGRQFQIISREIIKPSSPTPLDLRTYKLSLLDQLTTHIYIPIILFYSNEVAADHNPPSNFTDRSLRIKGSLSKTLARYYPFAGRLKNDILIDCNDEGVDFVEAKTKSKLSEFLNKPESGALDLLFSDGFLWNDSCKDTSLLGIQVTFFACGGMAISLSISHKIADGCTISTFLSDWAAISYPSGKEVSPEFIATSILHLDVPFVVPGIELGKRDCITKRFVFDAPKIAKLKAMAAYSGGPQNPTRVEVVTALLYKCAVAASRAKNSLLIQLVNMRARVVPPLPSISVGNFSWYFTTSPKRDSETKLQDYVRGLRDGIAQLCDKNVNNLKVNDWLLAVLASTEDVKVLFDDLDIYRYPLYQVDFGWGKPVWLRMADGVVKNTFVLFDDRKGDGIEALVTLEEEDMAIFQSDEELVAFASSGHISLP</sequence>
<organism evidence="4 5">
    <name type="scientific">Escallonia herrerae</name>
    <dbReference type="NCBI Taxonomy" id="1293975"/>
    <lineage>
        <taxon>Eukaryota</taxon>
        <taxon>Viridiplantae</taxon>
        <taxon>Streptophyta</taxon>
        <taxon>Embryophyta</taxon>
        <taxon>Tracheophyta</taxon>
        <taxon>Spermatophyta</taxon>
        <taxon>Magnoliopsida</taxon>
        <taxon>eudicotyledons</taxon>
        <taxon>Gunneridae</taxon>
        <taxon>Pentapetalae</taxon>
        <taxon>asterids</taxon>
        <taxon>campanulids</taxon>
        <taxon>Escalloniales</taxon>
        <taxon>Escalloniaceae</taxon>
        <taxon>Escallonia</taxon>
    </lineage>
</organism>
<evidence type="ECO:0000256" key="3">
    <source>
        <dbReference type="ARBA" id="ARBA00023315"/>
    </source>
</evidence>
<dbReference type="EMBL" id="JAVXUP010000047">
    <property type="protein sequence ID" value="KAK3040785.1"/>
    <property type="molecule type" value="Genomic_DNA"/>
</dbReference>
<dbReference type="InterPro" id="IPR023213">
    <property type="entry name" value="CAT-like_dom_sf"/>
</dbReference>
<comment type="similarity">
    <text evidence="1">Belongs to the plant acyltransferase family.</text>
</comment>
<dbReference type="PANTHER" id="PTHR31623:SF82">
    <property type="entry name" value="DEACETYLVINDOLINE O-ACETYLTRANSFERASE"/>
    <property type="match status" value="1"/>
</dbReference>
<keyword evidence="3" id="KW-0012">Acyltransferase</keyword>
<protein>
    <recommendedName>
        <fullName evidence="6">BAHD acyltransferase</fullName>
    </recommendedName>
</protein>